<name>A0A2P6NS34_9EUKA</name>
<dbReference type="EMBL" id="MDYQ01000027">
    <property type="protein sequence ID" value="PRP86774.1"/>
    <property type="molecule type" value="Genomic_DNA"/>
</dbReference>
<dbReference type="AlphaFoldDB" id="A0A2P6NS34"/>
<sequence length="105" mass="11857">MSRQSTDGTELISLLHINAILLTGCTLHPRDGTDPAEQPLIRISHIIMYDGILHKWPTKETSYQANLRKVDTDDDTVQKLGCLLSSYFRRMRGNLAQSTESEVND</sequence>
<accession>A0A2P6NS34</accession>
<gene>
    <name evidence="1" type="ORF">PROFUN_02923</name>
</gene>
<evidence type="ECO:0000313" key="2">
    <source>
        <dbReference type="Proteomes" id="UP000241769"/>
    </source>
</evidence>
<dbReference type="Proteomes" id="UP000241769">
    <property type="component" value="Unassembled WGS sequence"/>
</dbReference>
<comment type="caution">
    <text evidence="1">The sequence shown here is derived from an EMBL/GenBank/DDBJ whole genome shotgun (WGS) entry which is preliminary data.</text>
</comment>
<evidence type="ECO:0000313" key="1">
    <source>
        <dbReference type="EMBL" id="PRP86774.1"/>
    </source>
</evidence>
<organism evidence="1 2">
    <name type="scientific">Planoprotostelium fungivorum</name>
    <dbReference type="NCBI Taxonomy" id="1890364"/>
    <lineage>
        <taxon>Eukaryota</taxon>
        <taxon>Amoebozoa</taxon>
        <taxon>Evosea</taxon>
        <taxon>Variosea</taxon>
        <taxon>Cavosteliida</taxon>
        <taxon>Cavosteliaceae</taxon>
        <taxon>Planoprotostelium</taxon>
    </lineage>
</organism>
<dbReference type="InParanoid" id="A0A2P6NS34"/>
<proteinExistence type="predicted"/>
<reference evidence="1 2" key="1">
    <citation type="journal article" date="2018" name="Genome Biol. Evol.">
        <title>Multiple Roots of Fruiting Body Formation in Amoebozoa.</title>
        <authorList>
            <person name="Hillmann F."/>
            <person name="Forbes G."/>
            <person name="Novohradska S."/>
            <person name="Ferling I."/>
            <person name="Riege K."/>
            <person name="Groth M."/>
            <person name="Westermann M."/>
            <person name="Marz M."/>
            <person name="Spaller T."/>
            <person name="Winckler T."/>
            <person name="Schaap P."/>
            <person name="Glockner G."/>
        </authorList>
    </citation>
    <scope>NUCLEOTIDE SEQUENCE [LARGE SCALE GENOMIC DNA]</scope>
    <source>
        <strain evidence="1 2">Jena</strain>
    </source>
</reference>
<keyword evidence="2" id="KW-1185">Reference proteome</keyword>
<dbReference type="PROSITE" id="PS51257">
    <property type="entry name" value="PROKAR_LIPOPROTEIN"/>
    <property type="match status" value="1"/>
</dbReference>
<protein>
    <submittedName>
        <fullName evidence="1">Uncharacterized protein</fullName>
    </submittedName>
</protein>